<protein>
    <recommendedName>
        <fullName evidence="2">PEHE domain-containing protein</fullName>
    </recommendedName>
</protein>
<sequence>MSRLVIGSGMLYTSKPRSSSQPAWQRRRFTKSAATVDGEYDPDLALAIQESLKQAEVDALKLKEKQSDSVSSIQNECIRENNNTDFKSMNLTKEMCNDSNHLKDLVCAHMDLIQQQQDVINEKDKTIKSLRAENNALQCRLQRMERRLALLKQKEEMSGSPHIVTSPPPKPGTMSYTEPIFSPPEKTPHKKKVEVLLSRRQSQEATKPSPLKNVSNLSSDSSQQKHKDSHRKRKLSSVQSTSEGENNTLETNKLYFVSNCDPLTEEVEVDCGEDLLSGAQSQKEVEVPTFRIKTYSNLYVIEGTEDHEDETFVRRHQKPEIEEKRRKRWDNQRTREEMMYERLREKQEPKHKRLKPEDPIESFFPVLDDITHIEVVDMIPVTAFGQPIPFPKQESFNLPWTPKPPATTRQRR</sequence>
<feature type="region of interest" description="Disordered" evidence="1">
    <location>
        <begin position="152"/>
        <end position="246"/>
    </location>
</feature>
<dbReference type="Gene3D" id="6.10.250.2000">
    <property type="match status" value="1"/>
</dbReference>
<feature type="region of interest" description="Disordered" evidence="1">
    <location>
        <begin position="1"/>
        <end position="26"/>
    </location>
</feature>
<evidence type="ECO:0000313" key="4">
    <source>
        <dbReference type="Proteomes" id="UP000828390"/>
    </source>
</evidence>
<dbReference type="OrthoDB" id="6022555at2759"/>
<feature type="compositionally biased region" description="Polar residues" evidence="1">
    <location>
        <begin position="199"/>
        <end position="217"/>
    </location>
</feature>
<dbReference type="SMART" id="SM01300">
    <property type="entry name" value="PEHE"/>
    <property type="match status" value="1"/>
</dbReference>
<dbReference type="PROSITE" id="PS50330">
    <property type="entry name" value="UIM"/>
    <property type="match status" value="1"/>
</dbReference>
<organism evidence="3 4">
    <name type="scientific">Dreissena polymorpha</name>
    <name type="common">Zebra mussel</name>
    <name type="synonym">Mytilus polymorpha</name>
    <dbReference type="NCBI Taxonomy" id="45954"/>
    <lineage>
        <taxon>Eukaryota</taxon>
        <taxon>Metazoa</taxon>
        <taxon>Spiralia</taxon>
        <taxon>Lophotrochozoa</taxon>
        <taxon>Mollusca</taxon>
        <taxon>Bivalvia</taxon>
        <taxon>Autobranchia</taxon>
        <taxon>Heteroconchia</taxon>
        <taxon>Euheterodonta</taxon>
        <taxon>Imparidentia</taxon>
        <taxon>Neoheterodontei</taxon>
        <taxon>Myida</taxon>
        <taxon>Dreissenoidea</taxon>
        <taxon>Dreissenidae</taxon>
        <taxon>Dreissena</taxon>
    </lineage>
</organism>
<evidence type="ECO:0000259" key="2">
    <source>
        <dbReference type="PROSITE" id="PS52052"/>
    </source>
</evidence>
<dbReference type="PANTHER" id="PTHR21656:SF2">
    <property type="entry name" value="MALE-SPECIFIC LETHAL 1 HOMOLOG"/>
    <property type="match status" value="1"/>
</dbReference>
<gene>
    <name evidence="3" type="ORF">DPMN_149512</name>
</gene>
<dbReference type="Gene3D" id="1.20.5.170">
    <property type="match status" value="1"/>
</dbReference>
<comment type="caution">
    <text evidence="3">The sequence shown here is derived from an EMBL/GenBank/DDBJ whole genome shotgun (WGS) entry which is preliminary data.</text>
</comment>
<feature type="compositionally biased region" description="Polar residues" evidence="1">
    <location>
        <begin position="236"/>
        <end position="246"/>
    </location>
</feature>
<dbReference type="Pfam" id="PF15275">
    <property type="entry name" value="PEHE"/>
    <property type="match status" value="1"/>
</dbReference>
<keyword evidence="4" id="KW-1185">Reference proteome</keyword>
<dbReference type="InterPro" id="IPR026711">
    <property type="entry name" value="Msl-1"/>
</dbReference>
<evidence type="ECO:0000256" key="1">
    <source>
        <dbReference type="SAM" id="MobiDB-lite"/>
    </source>
</evidence>
<dbReference type="AlphaFoldDB" id="A0A9D4J2H7"/>
<name>A0A9D4J2H7_DREPO</name>
<dbReference type="PANTHER" id="PTHR21656">
    <property type="entry name" value="MALE-SPECIFIC LETHAL-1 PROTEIN"/>
    <property type="match status" value="1"/>
</dbReference>
<evidence type="ECO:0000313" key="3">
    <source>
        <dbReference type="EMBL" id="KAH3795950.1"/>
    </source>
</evidence>
<reference evidence="3" key="1">
    <citation type="journal article" date="2019" name="bioRxiv">
        <title>The Genome of the Zebra Mussel, Dreissena polymorpha: A Resource for Invasive Species Research.</title>
        <authorList>
            <person name="McCartney M.A."/>
            <person name="Auch B."/>
            <person name="Kono T."/>
            <person name="Mallez S."/>
            <person name="Zhang Y."/>
            <person name="Obille A."/>
            <person name="Becker A."/>
            <person name="Abrahante J.E."/>
            <person name="Garbe J."/>
            <person name="Badalamenti J.P."/>
            <person name="Herman A."/>
            <person name="Mangelson H."/>
            <person name="Liachko I."/>
            <person name="Sullivan S."/>
            <person name="Sone E.D."/>
            <person name="Koren S."/>
            <person name="Silverstein K.A.T."/>
            <person name="Beckman K.B."/>
            <person name="Gohl D.M."/>
        </authorList>
    </citation>
    <scope>NUCLEOTIDE SEQUENCE</scope>
    <source>
        <strain evidence="3">Duluth1</strain>
        <tissue evidence="3">Whole animal</tissue>
    </source>
</reference>
<dbReference type="PROSITE" id="PS52052">
    <property type="entry name" value="PEHE"/>
    <property type="match status" value="1"/>
</dbReference>
<reference evidence="3" key="2">
    <citation type="submission" date="2020-11" db="EMBL/GenBank/DDBJ databases">
        <authorList>
            <person name="McCartney M.A."/>
            <person name="Auch B."/>
            <person name="Kono T."/>
            <person name="Mallez S."/>
            <person name="Becker A."/>
            <person name="Gohl D.M."/>
            <person name="Silverstein K.A.T."/>
            <person name="Koren S."/>
            <person name="Bechman K.B."/>
            <person name="Herman A."/>
            <person name="Abrahante J.E."/>
            <person name="Garbe J."/>
        </authorList>
    </citation>
    <scope>NUCLEOTIDE SEQUENCE</scope>
    <source>
        <strain evidence="3">Duluth1</strain>
        <tissue evidence="3">Whole animal</tissue>
    </source>
</reference>
<dbReference type="InterPro" id="IPR029332">
    <property type="entry name" value="PEHE_dom"/>
</dbReference>
<dbReference type="Proteomes" id="UP000828390">
    <property type="component" value="Unassembled WGS sequence"/>
</dbReference>
<dbReference type="EMBL" id="JAIWYP010000007">
    <property type="protein sequence ID" value="KAH3795950.1"/>
    <property type="molecule type" value="Genomic_DNA"/>
</dbReference>
<dbReference type="GO" id="GO:0003682">
    <property type="term" value="F:chromatin binding"/>
    <property type="evidence" value="ECO:0007669"/>
    <property type="project" value="TreeGrafter"/>
</dbReference>
<dbReference type="InterPro" id="IPR003903">
    <property type="entry name" value="UIM_dom"/>
</dbReference>
<accession>A0A9D4J2H7</accession>
<feature type="domain" description="PEHE" evidence="2">
    <location>
        <begin position="284"/>
        <end position="400"/>
    </location>
</feature>
<proteinExistence type="predicted"/>
<feature type="region of interest" description="Disordered" evidence="1">
    <location>
        <begin position="391"/>
        <end position="412"/>
    </location>
</feature>
<dbReference type="GO" id="GO:0072487">
    <property type="term" value="C:MSL complex"/>
    <property type="evidence" value="ECO:0007669"/>
    <property type="project" value="InterPro"/>
</dbReference>